<name>A0A6J6T1L7_9ZZZZ</name>
<protein>
    <submittedName>
        <fullName evidence="2">Unannotated protein</fullName>
    </submittedName>
</protein>
<dbReference type="EMBL" id="CAEZYR010000034">
    <property type="protein sequence ID" value="CAB4740823.1"/>
    <property type="molecule type" value="Genomic_DNA"/>
</dbReference>
<dbReference type="SUPFAM" id="SSF48452">
    <property type="entry name" value="TPR-like"/>
    <property type="match status" value="1"/>
</dbReference>
<accession>A0A6J6T1L7</accession>
<organism evidence="2">
    <name type="scientific">freshwater metagenome</name>
    <dbReference type="NCBI Taxonomy" id="449393"/>
    <lineage>
        <taxon>unclassified sequences</taxon>
        <taxon>metagenomes</taxon>
        <taxon>ecological metagenomes</taxon>
    </lineage>
</organism>
<feature type="region of interest" description="Disordered" evidence="1">
    <location>
        <begin position="1"/>
        <end position="82"/>
    </location>
</feature>
<evidence type="ECO:0000256" key="1">
    <source>
        <dbReference type="SAM" id="MobiDB-lite"/>
    </source>
</evidence>
<proteinExistence type="predicted"/>
<dbReference type="Gene3D" id="1.25.40.10">
    <property type="entry name" value="Tetratricopeptide repeat domain"/>
    <property type="match status" value="1"/>
</dbReference>
<evidence type="ECO:0000313" key="2">
    <source>
        <dbReference type="EMBL" id="CAB4740823.1"/>
    </source>
</evidence>
<reference evidence="2" key="1">
    <citation type="submission" date="2020-05" db="EMBL/GenBank/DDBJ databases">
        <authorList>
            <person name="Chiriac C."/>
            <person name="Salcher M."/>
            <person name="Ghai R."/>
            <person name="Kavagutti S V."/>
        </authorList>
    </citation>
    <scope>NUCLEOTIDE SEQUENCE</scope>
</reference>
<gene>
    <name evidence="2" type="ORF">UFOPK2754_01162</name>
</gene>
<sequence>MREQPLPQGTDDIGRPRARRGNAVGSRGGAASRDATVRRSSEVDQALRSAESLSPSAGRQRPDKPRVASLPPRPTEDTATTPLVRTVRKSALAEIVRMPLPTRPRHIEDLTVALTRLLGQRLGDKGRSDLDAAARAYEHDRFTESLRLAARLTAQAPDVPEIRELHGLSLYRLGRWPKAIVELEAFRALAGTAEQNAVLADCYRALRRWTDVDELWEELRESSPNPAVVNEGRIVAAGALADRGDLPAALRLIEKGWRVPARPQVHHVRRAYAMADLYERSGSPVRARELFSWVRGIDAEFADVGDRIRHLG</sequence>
<dbReference type="InterPro" id="IPR011990">
    <property type="entry name" value="TPR-like_helical_dom_sf"/>
</dbReference>
<dbReference type="AlphaFoldDB" id="A0A6J6T1L7"/>